<evidence type="ECO:0000256" key="3">
    <source>
        <dbReference type="ARBA" id="ARBA00022723"/>
    </source>
</evidence>
<keyword evidence="5" id="KW-0547">Nucleotide-binding</keyword>
<dbReference type="EMBL" id="AQGS01000003">
    <property type="protein sequence ID" value="EPS45810.1"/>
    <property type="molecule type" value="Genomic_DNA"/>
</dbReference>
<keyword evidence="4" id="KW-0863">Zinc-finger</keyword>
<protein>
    <recommendedName>
        <fullName evidence="8">RZ-type domain-containing protein</fullName>
    </recommendedName>
</protein>
<keyword evidence="5" id="KW-0347">Helicase</keyword>
<dbReference type="Pfam" id="PF13087">
    <property type="entry name" value="AAA_12"/>
    <property type="match status" value="1"/>
</dbReference>
<reference evidence="10" key="2">
    <citation type="submission" date="2013-04" db="EMBL/GenBank/DDBJ databases">
        <title>Genomic mechanisms accounting for the adaptation to parasitism in nematode-trapping fungi.</title>
        <authorList>
            <person name="Ahren D.G."/>
        </authorList>
    </citation>
    <scope>NUCLEOTIDE SEQUENCE [LARGE SCALE GENOMIC DNA]</scope>
    <source>
        <strain evidence="10">CBS 200.50</strain>
    </source>
</reference>
<dbReference type="CDD" id="cd17936">
    <property type="entry name" value="EEXXEc_NFX1"/>
    <property type="match status" value="1"/>
</dbReference>
<evidence type="ECO:0000256" key="6">
    <source>
        <dbReference type="ARBA" id="ARBA00022833"/>
    </source>
</evidence>
<dbReference type="HOGENOM" id="CLU_001490_1_1_1"/>
<evidence type="ECO:0000256" key="2">
    <source>
        <dbReference type="ARBA" id="ARBA00022490"/>
    </source>
</evidence>
<evidence type="ECO:0000259" key="8">
    <source>
        <dbReference type="PROSITE" id="PS51981"/>
    </source>
</evidence>
<dbReference type="InterPro" id="IPR046439">
    <property type="entry name" value="ZF_RZ_dom"/>
</dbReference>
<dbReference type="Pfam" id="PF20173">
    <property type="entry name" value="ZnF_RZ-type"/>
    <property type="match status" value="1"/>
</dbReference>
<evidence type="ECO:0000256" key="5">
    <source>
        <dbReference type="ARBA" id="ARBA00022806"/>
    </source>
</evidence>
<accession>S8AS52</accession>
<dbReference type="GO" id="GO:0031380">
    <property type="term" value="C:nuclear RNA-directed RNA polymerase complex"/>
    <property type="evidence" value="ECO:0007669"/>
    <property type="project" value="TreeGrafter"/>
</dbReference>
<dbReference type="OMA" id="PVCQVPI"/>
<keyword evidence="7" id="KW-0391">Immunity</keyword>
<keyword evidence="6" id="KW-0862">Zinc</keyword>
<dbReference type="CDD" id="cd18808">
    <property type="entry name" value="SF1_C_Upf1"/>
    <property type="match status" value="1"/>
</dbReference>
<dbReference type="PANTHER" id="PTHR10887">
    <property type="entry name" value="DNA2/NAM7 HELICASE FAMILY"/>
    <property type="match status" value="1"/>
</dbReference>
<dbReference type="PROSITE" id="PS51981">
    <property type="entry name" value="ZF_RZ"/>
    <property type="match status" value="1"/>
</dbReference>
<dbReference type="Pfam" id="PF13086">
    <property type="entry name" value="AAA_11"/>
    <property type="match status" value="1"/>
</dbReference>
<keyword evidence="3" id="KW-0479">Metal-binding</keyword>
<organism evidence="9 10">
    <name type="scientific">Dactylellina haptotyla (strain CBS 200.50)</name>
    <name type="common">Nematode-trapping fungus</name>
    <name type="synonym">Monacrosporium haptotylum</name>
    <dbReference type="NCBI Taxonomy" id="1284197"/>
    <lineage>
        <taxon>Eukaryota</taxon>
        <taxon>Fungi</taxon>
        <taxon>Dikarya</taxon>
        <taxon>Ascomycota</taxon>
        <taxon>Pezizomycotina</taxon>
        <taxon>Orbiliomycetes</taxon>
        <taxon>Orbiliales</taxon>
        <taxon>Orbiliaceae</taxon>
        <taxon>Dactylellina</taxon>
    </lineage>
</organism>
<reference evidence="9 10" key="1">
    <citation type="journal article" date="2013" name="PLoS Genet.">
        <title>Genomic mechanisms accounting for the adaptation to parasitism in nematode-trapping fungi.</title>
        <authorList>
            <person name="Meerupati T."/>
            <person name="Andersson K.M."/>
            <person name="Friman E."/>
            <person name="Kumar D."/>
            <person name="Tunlid A."/>
            <person name="Ahren D."/>
        </authorList>
    </citation>
    <scope>NUCLEOTIDE SEQUENCE [LARGE SCALE GENOMIC DNA]</scope>
    <source>
        <strain evidence="9 10">CBS 200.50</strain>
    </source>
</reference>
<feature type="domain" description="RZ-type" evidence="8">
    <location>
        <begin position="1477"/>
        <end position="1549"/>
    </location>
</feature>
<keyword evidence="5" id="KW-0067">ATP-binding</keyword>
<dbReference type="GO" id="GO:0002376">
    <property type="term" value="P:immune system process"/>
    <property type="evidence" value="ECO:0007669"/>
    <property type="project" value="UniProtKB-KW"/>
</dbReference>
<dbReference type="GO" id="GO:0004386">
    <property type="term" value="F:helicase activity"/>
    <property type="evidence" value="ECO:0007669"/>
    <property type="project" value="InterPro"/>
</dbReference>
<dbReference type="eggNOG" id="KOG1807">
    <property type="taxonomic scope" value="Eukaryota"/>
</dbReference>
<dbReference type="PANTHER" id="PTHR10887:SF445">
    <property type="entry name" value="NFX1-TYPE ZINC FINGER-CONTAINING PROTEIN 1"/>
    <property type="match status" value="1"/>
</dbReference>
<evidence type="ECO:0000256" key="7">
    <source>
        <dbReference type="ARBA" id="ARBA00022859"/>
    </source>
</evidence>
<dbReference type="OrthoDB" id="2423195at2759"/>
<dbReference type="SUPFAM" id="SSF52540">
    <property type="entry name" value="P-loop containing nucleoside triphosphate hydrolases"/>
    <property type="match status" value="1"/>
</dbReference>
<dbReference type="GO" id="GO:0005737">
    <property type="term" value="C:cytoplasm"/>
    <property type="evidence" value="ECO:0007669"/>
    <property type="project" value="UniProtKB-SubCell"/>
</dbReference>
<keyword evidence="5" id="KW-0378">Hydrolase</keyword>
<evidence type="ECO:0000313" key="10">
    <source>
        <dbReference type="Proteomes" id="UP000015100"/>
    </source>
</evidence>
<dbReference type="InterPro" id="IPR041677">
    <property type="entry name" value="DNA2/NAM7_AAA_11"/>
</dbReference>
<keyword evidence="2" id="KW-0963">Cytoplasm</keyword>
<gene>
    <name evidence="9" type="ORF">H072_257</name>
</gene>
<evidence type="ECO:0000313" key="9">
    <source>
        <dbReference type="EMBL" id="EPS45810.1"/>
    </source>
</evidence>
<comment type="caution">
    <text evidence="9">The sequence shown here is derived from an EMBL/GenBank/DDBJ whole genome shotgun (WGS) entry which is preliminary data.</text>
</comment>
<dbReference type="Proteomes" id="UP000015100">
    <property type="component" value="Unassembled WGS sequence"/>
</dbReference>
<dbReference type="InterPro" id="IPR047187">
    <property type="entry name" value="SF1_C_Upf1"/>
</dbReference>
<keyword evidence="10" id="KW-1185">Reference proteome</keyword>
<evidence type="ECO:0000256" key="4">
    <source>
        <dbReference type="ARBA" id="ARBA00022771"/>
    </source>
</evidence>
<proteinExistence type="predicted"/>
<dbReference type="Gene3D" id="3.40.50.300">
    <property type="entry name" value="P-loop containing nucleotide triphosphate hydrolases"/>
    <property type="match status" value="2"/>
</dbReference>
<sequence length="1554" mass="177270">MKTFIDGALRLVQEKEAENVQQVIKDLAEAQNLEHIRQLLETDLAYDGSLPTINFTTHAIPFLRIITNTEFTGSIVTEQYAGTIYNVVYGTQGSRGPRFFERLLSHSRTLMGLDPELYTEVFPMVISALRSTIQINSHSFVHDGIKQISRDALAQAKEQNLLVNPEMRYLHQNFKVINEQLKLGEKIPSLIPEKARGNGQIRGFAKTELHPAVQATIRLPGTRSDLGPRHDNDHASIADIRILPTAEEIRSVEAEYLPKMGGDSLYTDRSKRLLDSQFRLLREDNIGCLRESLRQIIENRANLDNLQRSKRKQNDGVKRFSSAGVAVLIHQNIKVEDISFSSTHGLKIGITFDQPIPNATARDRREWWANEKILDFSTLVCILNEENEATFFTVSDRFVTRNDIKGERNKDDHVSDANKPILTLSEDPNRAGIILSFADAVREKDVEWLYRLASSVCNSQIDLIEFPRTLLASFRPILQGLQKRINKTQAIPFIDWLAPDPSVDFQQDVEGRTKVAVRPPPYASKTGFYFELNSIFTEEAETPLHLLPESGYFDLERLMKNTTLDDGQARSLVKALSREVGLIQGPPGTGKSFVGTKLVKVLLSNKSRAPIGPIICVCYTNHALDQFLEHLLDIDVKNIIRLGSRSKSERLESCLLRNLSRDSHNTPLEKKAMWQLREEMRELNKEAGDYCRILSNSESEATFRSHLEDHHPIFHTRLFQEVEDEEGFIVMRGNGKEKPFTAWRKHAHPGSDGRPVTWLLAAGSQGIDPWTFNPAERFALLRFWTKEMVENATAGLAEVTRRHHEVSEKLSIVRKEWDKRALQGADIIGVTTTSLALHADLLERINAKVLFCEEAGEILEAHTITTLIPSIEHMILIGDHEQLRPHIANFDLSVESKKGQLYALDVSLFERLARQPYGILGLKFPIASLNTQRRMHPSIADLIRLKTYPSLMDKVPDYPRVPGMKKRLFWMDHKHPDSKGDAIRLTTSYDNEFEQEMVVGLVTHLLHQGVFKEKQIAVLTPYLGQMSKLRRLLSNTFDIVIGSRDQEALDAEAMLEDEEEEATGLKTAVHNTTVRKSTLAAAVRISTIDNFQGEEAEVVIISLVRSNKEGKCGFLKTSNRINVLLRECASDDILEFVVDMLMFETYRDSKDEPIIFLPCNHFYTVSTLDGMVSMKDFFELDTVVDWKIRKRYVQEKSEPKLPRCPKCRQPFTTSFRYNEIVKKAQLQDCIKQFTAASNDRLISLVRGVDIQQEILESSRDTFIPTTLAAIKIRYNELQMIRKRILDYNKYVLSEEQPYHRVYELTAFACRTHNIDQEEYNPSTVQYRFGIEGAYQELRATFLYVCDMDMISRRSTTSEDMTKKLKNRISPVLPPMPVKCDTLIKVCKNRRNQLLEIQARLVKARFRILILKSQDSEQAKEDQSETAVTKMEAAKENIRNDLEECLDICELIPSCRRLKGDVEDILKSLQDLTFYSTISDKELKEIYDSMAREFSGTGHWYRCPNGHQFTIADCGRAMQLGTCNECGAQIGGQNHQSAAGVRTDQDFDQRMINLG</sequence>
<comment type="subcellular location">
    <subcellularLocation>
        <location evidence="1">Cytoplasm</location>
    </subcellularLocation>
</comment>
<evidence type="ECO:0000256" key="1">
    <source>
        <dbReference type="ARBA" id="ARBA00004496"/>
    </source>
</evidence>
<dbReference type="GO" id="GO:0031048">
    <property type="term" value="P:regulatory ncRNA-mediated heterochromatin formation"/>
    <property type="evidence" value="ECO:0007669"/>
    <property type="project" value="TreeGrafter"/>
</dbReference>
<dbReference type="InterPro" id="IPR027417">
    <property type="entry name" value="P-loop_NTPase"/>
</dbReference>
<name>S8AS52_DACHA</name>
<dbReference type="GO" id="GO:0008270">
    <property type="term" value="F:zinc ion binding"/>
    <property type="evidence" value="ECO:0007669"/>
    <property type="project" value="UniProtKB-KW"/>
</dbReference>
<dbReference type="InterPro" id="IPR041679">
    <property type="entry name" value="DNA2/NAM7-like_C"/>
</dbReference>
<dbReference type="InterPro" id="IPR045055">
    <property type="entry name" value="DNA2/NAM7-like"/>
</dbReference>